<evidence type="ECO:0000313" key="3">
    <source>
        <dbReference type="EMBL" id="KAK7794548.1"/>
    </source>
</evidence>
<evidence type="ECO:0000256" key="2">
    <source>
        <dbReference type="SAM" id="MobiDB-lite"/>
    </source>
</evidence>
<sequence length="1334" mass="149929">MVSIIKNQLLKHLSRFTKNLSADKINLSTFKGEGELSNLELDEIVLTDLLELPSWLRLTSAWCNKVAFRIQWTKLKSVPIFLSLDEVYIKVETCEELRSLSMQHGLSSYTGQGKYSFINKVIDGMSIAVNTVCVTFESPAFTASVQISRILVESRTPKWEKGDLRVTRVKEVGRGQILIFKELQWQTVRIEAKSTKDENLSPLRLLTNQAHCRITIKKRLSDCFIVGSRLVLILDDLLWVLTDSQLKAALCFVDSLTGLIQKSTELTRTKKAARKLEELPEYQAQMSQQARSRDAAEASSTRIFNRYDVVETSYHFLSKRIDLHLCDDAGGGRSVHPDLKDGAALQISLERFQIDYYPYHLAIGDRKHWPVYRETASPHSQWLKQALTSFRTSLLDLIEPVRSQHAPLGRSNVASPPSSAGEKQTTPQAEHMQKRPTLPQPTGNPLKNYLLSQLAKLMTSCVILRVQDFSLYQITTNKRKQMPKEFVTAQHKRKPRAAGDRIRYNLPVEEMILHAEFTYYYYPGDIGFPLPPPKFYVQINPVQVRFDVCSCLWLNAFLLNLHHSLMATKPQQPAAMPYIDVKIEAIMPRIIFDCSVDHPNQKDRPKSLHVEVSRASVTNVRTLEHSSRADLAKCVDTFQLGSLFYGADFPAVFSDYNVVTEKFFQHLRGTDNIRSPPQVVASSIPEMEQKLSRELLWTESKDMWCICLEPVWAEFYGTPAVGGNKPVSFLDAVPLTLWVHLKFSEPVEKDDKVQHELLKRTSPQSGRLLPQSLGHVNEKDPCSRVADIHVLAYVSNLVSVQINHYQYLFLLRLSEEANELTTILAIDTKRIINAPNHNPSLVVGAMVPQVEVTFVMPSQSPGKECSGGDLESVFPDSASLQEDNATASVPSIPYATKHIELQTPEEPIRYQMGGEIELPRGQGIGENALASTNIFPNNFNTGLTSMKKGFSSIMNTLDSALKSSPDDASDTTSLRSGDDSSDSEKYVFLDHSSDIGDKLLGGVDSMFSVAGNVVEPLQPLEVACEVVEEEATTTSPSERSMDSSSKRRDLVSMSTFKLGQVEFVQQSEGFTSVIKVQVSRVAAEECSSIPWDELQNKFDCRSRAWNEIPVDGGCRPQVTARLTHTVVPGELLNRMSLKNWTSDKLEARVQDMDLELNMSSVVGLADLFEDEIIPDPLPMQIALDNMKLHLNEDRPPSNITSPGPIPVDLALSKLCIHRGKDGVFYFEPQTATAMESAVSPFESNGSVQRVEALEEINRQLLIENRELKRRLAALERVSEENHLLRQSSEESQVLRSCLAVAQDDVAHLLEEKRSLLDRLKGLQDQLDQSHRSKR</sequence>
<keyword evidence="1" id="KW-0175">Coiled coil</keyword>
<evidence type="ECO:0008006" key="5">
    <source>
        <dbReference type="Google" id="ProtNLM"/>
    </source>
</evidence>
<feature type="compositionally biased region" description="Polar residues" evidence="2">
    <location>
        <begin position="412"/>
        <end position="428"/>
    </location>
</feature>
<comment type="caution">
    <text evidence="3">The sequence shown here is derived from an EMBL/GenBank/DDBJ whole genome shotgun (WGS) entry which is preliminary data.</text>
</comment>
<dbReference type="Pfam" id="PF24917">
    <property type="entry name" value="BLTP3A_B"/>
    <property type="match status" value="3"/>
</dbReference>
<dbReference type="PANTHER" id="PTHR22774:SF11">
    <property type="entry name" value="CHOREIN N-TERMINAL DOMAIN-CONTAINING PROTEIN"/>
    <property type="match status" value="1"/>
</dbReference>
<name>A0AAN9VQ62_9ORTH</name>
<evidence type="ECO:0000313" key="4">
    <source>
        <dbReference type="Proteomes" id="UP001378592"/>
    </source>
</evidence>
<dbReference type="PANTHER" id="PTHR22774">
    <property type="entry name" value="CHOREIN N-TERMINAL DOMAIN-CONTAINING PROTEIN"/>
    <property type="match status" value="1"/>
</dbReference>
<keyword evidence="4" id="KW-1185">Reference proteome</keyword>
<gene>
    <name evidence="3" type="ORF">R5R35_009669</name>
</gene>
<evidence type="ECO:0000256" key="1">
    <source>
        <dbReference type="SAM" id="Coils"/>
    </source>
</evidence>
<accession>A0AAN9VQ62</accession>
<feature type="coiled-coil region" evidence="1">
    <location>
        <begin position="1250"/>
        <end position="1325"/>
    </location>
</feature>
<proteinExistence type="predicted"/>
<dbReference type="InterPro" id="IPR026728">
    <property type="entry name" value="BLTP3A/B"/>
</dbReference>
<feature type="region of interest" description="Disordered" evidence="2">
    <location>
        <begin position="406"/>
        <end position="444"/>
    </location>
</feature>
<reference evidence="3 4" key="1">
    <citation type="submission" date="2024-03" db="EMBL/GenBank/DDBJ databases">
        <title>The genome assembly and annotation of the cricket Gryllus longicercus Weissman &amp; Gray.</title>
        <authorList>
            <person name="Szrajer S."/>
            <person name="Gray D."/>
            <person name="Ylla G."/>
        </authorList>
    </citation>
    <scope>NUCLEOTIDE SEQUENCE [LARGE SCALE GENOMIC DNA]</scope>
    <source>
        <strain evidence="3">DAG 2021-001</strain>
        <tissue evidence="3">Whole body minus gut</tissue>
    </source>
</reference>
<dbReference type="Proteomes" id="UP001378592">
    <property type="component" value="Unassembled WGS sequence"/>
</dbReference>
<protein>
    <recommendedName>
        <fullName evidence="5">UHRF1-binding protein 1-like</fullName>
    </recommendedName>
</protein>
<dbReference type="EMBL" id="JAZDUA010000330">
    <property type="protein sequence ID" value="KAK7794548.1"/>
    <property type="molecule type" value="Genomic_DNA"/>
</dbReference>
<feature type="region of interest" description="Disordered" evidence="2">
    <location>
        <begin position="961"/>
        <end position="983"/>
    </location>
</feature>
<organism evidence="3 4">
    <name type="scientific">Gryllus longicercus</name>
    <dbReference type="NCBI Taxonomy" id="2509291"/>
    <lineage>
        <taxon>Eukaryota</taxon>
        <taxon>Metazoa</taxon>
        <taxon>Ecdysozoa</taxon>
        <taxon>Arthropoda</taxon>
        <taxon>Hexapoda</taxon>
        <taxon>Insecta</taxon>
        <taxon>Pterygota</taxon>
        <taxon>Neoptera</taxon>
        <taxon>Polyneoptera</taxon>
        <taxon>Orthoptera</taxon>
        <taxon>Ensifera</taxon>
        <taxon>Gryllidea</taxon>
        <taxon>Grylloidea</taxon>
        <taxon>Gryllidae</taxon>
        <taxon>Gryllinae</taxon>
        <taxon>Gryllus</taxon>
    </lineage>
</organism>